<evidence type="ECO:0000259" key="3">
    <source>
        <dbReference type="Pfam" id="PF14534"/>
    </source>
</evidence>
<dbReference type="InterPro" id="IPR032710">
    <property type="entry name" value="NTF2-like_dom_sf"/>
</dbReference>
<dbReference type="InterPro" id="IPR027843">
    <property type="entry name" value="DUF4440"/>
</dbReference>
<feature type="signal peptide" evidence="1">
    <location>
        <begin position="1"/>
        <end position="20"/>
    </location>
</feature>
<dbReference type="AlphaFoldDB" id="A0AAE3H8A6"/>
<evidence type="ECO:0000256" key="1">
    <source>
        <dbReference type="SAM" id="SignalP"/>
    </source>
</evidence>
<gene>
    <name evidence="4" type="ORF">EGI31_24185</name>
</gene>
<feature type="chain" id="PRO_5041918232" evidence="1">
    <location>
        <begin position="21"/>
        <end position="405"/>
    </location>
</feature>
<evidence type="ECO:0000313" key="5">
    <source>
        <dbReference type="Proteomes" id="UP001204144"/>
    </source>
</evidence>
<proteinExistence type="predicted"/>
<evidence type="ECO:0000259" key="2">
    <source>
        <dbReference type="Pfam" id="PF13474"/>
    </source>
</evidence>
<comment type="caution">
    <text evidence="4">The sequence shown here is derived from an EMBL/GenBank/DDBJ whole genome shotgun (WGS) entry which is preliminary data.</text>
</comment>
<dbReference type="Pfam" id="PF13474">
    <property type="entry name" value="SnoaL_3"/>
    <property type="match status" value="1"/>
</dbReference>
<sequence>MKMKKTITLFVVMLPHIILAQKSFTEADFKAMNARYLKNPVAFMQNETTPNFVYTGTDGIVRDKVASLKIYDVLEEISRDYSNIKVQQNGAGAVVTSQMKHTVIIKPTGQKRIDDEVLTATLVNQNGKWLLQSAVHSMAPVDINSEEAAIKKVIEGQTQASYDRDLEKSLSYWANVPNASYVLTSLNANLTGFEQIKNTYTYFMKANPTPDKSKIEASYKSITIKGNTAFVKHEEAFTNEKGNTTKQNCHRYLEKINTEWKLVGSVVTPMPTIKTDDEVAIKKVIEAETQSYLDGHPEKITDYWSRKPSDEFQSQQIVAWIGQPYAKAETLNKLNEAAKNLVKKKDIKIEREDFEIRINKDMAWATYTQKAIANGTVAQTIRETRILERIGGEWKIVYVGEQGVK</sequence>
<dbReference type="InterPro" id="IPR037401">
    <property type="entry name" value="SnoaL-like"/>
</dbReference>
<feature type="domain" description="SnoaL-like" evidence="2">
    <location>
        <begin position="150"/>
        <end position="264"/>
    </location>
</feature>
<dbReference type="SUPFAM" id="SSF54427">
    <property type="entry name" value="NTF2-like"/>
    <property type="match status" value="3"/>
</dbReference>
<feature type="domain" description="DUF4440" evidence="3">
    <location>
        <begin position="322"/>
        <end position="396"/>
    </location>
</feature>
<reference evidence="4 5" key="1">
    <citation type="submission" date="2018-11" db="EMBL/GenBank/DDBJ databases">
        <title>Novel bacteria species description.</title>
        <authorList>
            <person name="Han J.-H."/>
        </authorList>
    </citation>
    <scope>NUCLEOTIDE SEQUENCE [LARGE SCALE GENOMIC DNA]</scope>
    <source>
        <strain evidence="4 5">KCTC23259</strain>
    </source>
</reference>
<dbReference type="Pfam" id="PF14534">
    <property type="entry name" value="DUF4440"/>
    <property type="match status" value="1"/>
</dbReference>
<dbReference type="Proteomes" id="UP001204144">
    <property type="component" value="Unassembled WGS sequence"/>
</dbReference>
<dbReference type="EMBL" id="RJUF01000194">
    <property type="protein sequence ID" value="MCP9766049.1"/>
    <property type="molecule type" value="Genomic_DNA"/>
</dbReference>
<evidence type="ECO:0000313" key="4">
    <source>
        <dbReference type="EMBL" id="MCP9766049.1"/>
    </source>
</evidence>
<keyword evidence="1" id="KW-0732">Signal</keyword>
<organism evidence="4 5">
    <name type="scientific">Lacihabitans soyangensis</name>
    <dbReference type="NCBI Taxonomy" id="869394"/>
    <lineage>
        <taxon>Bacteria</taxon>
        <taxon>Pseudomonadati</taxon>
        <taxon>Bacteroidota</taxon>
        <taxon>Cytophagia</taxon>
        <taxon>Cytophagales</taxon>
        <taxon>Leadbetterellaceae</taxon>
        <taxon>Lacihabitans</taxon>
    </lineage>
</organism>
<accession>A0AAE3H8A6</accession>
<name>A0AAE3H8A6_9BACT</name>
<dbReference type="Gene3D" id="3.10.450.50">
    <property type="match status" value="3"/>
</dbReference>
<protein>
    <submittedName>
        <fullName evidence="4">Nuclear transport factor 2 family protein</fullName>
    </submittedName>
</protein>
<keyword evidence="5" id="KW-1185">Reference proteome</keyword>